<dbReference type="InterPro" id="IPR018303">
    <property type="entry name" value="ATPase_P-typ_P_site"/>
</dbReference>
<dbReference type="EC" id="7.2.2.14" evidence="5"/>
<dbReference type="InterPro" id="IPR023298">
    <property type="entry name" value="ATPase_P-typ_TM_dom_sf"/>
</dbReference>
<organism evidence="21 22">
    <name type="scientific">Ophiocordyceps camponoti-floridani</name>
    <dbReference type="NCBI Taxonomy" id="2030778"/>
    <lineage>
        <taxon>Eukaryota</taxon>
        <taxon>Fungi</taxon>
        <taxon>Dikarya</taxon>
        <taxon>Ascomycota</taxon>
        <taxon>Pezizomycotina</taxon>
        <taxon>Sordariomycetes</taxon>
        <taxon>Hypocreomycetidae</taxon>
        <taxon>Hypocreales</taxon>
        <taxon>Ophiocordycipitaceae</taxon>
        <taxon>Ophiocordyceps</taxon>
    </lineage>
</organism>
<dbReference type="InterPro" id="IPR044492">
    <property type="entry name" value="P_typ_ATPase_HD_dom"/>
</dbReference>
<keyword evidence="22" id="KW-1185">Reference proteome</keyword>
<evidence type="ECO:0000313" key="22">
    <source>
        <dbReference type="Proteomes" id="UP000562929"/>
    </source>
</evidence>
<protein>
    <recommendedName>
        <fullName evidence="6">Magnesium-transporting ATPase, P-type 1</fullName>
        <ecNumber evidence="5">7.2.2.14</ecNumber>
    </recommendedName>
    <alternativeName>
        <fullName evidence="17">Mg(2+) transport ATPase, P-type 1</fullName>
    </alternativeName>
</protein>
<dbReference type="InterPro" id="IPR008220">
    <property type="entry name" value="HAT_MetX-like"/>
</dbReference>
<comment type="function">
    <text evidence="1">Mediates magnesium influx to the cytosol.</text>
</comment>
<dbReference type="Proteomes" id="UP000562929">
    <property type="component" value="Unassembled WGS sequence"/>
</dbReference>
<proteinExistence type="inferred from homology"/>
<dbReference type="InterPro" id="IPR004014">
    <property type="entry name" value="ATPase_P-typ_cation-transptr_N"/>
</dbReference>
<evidence type="ECO:0000256" key="10">
    <source>
        <dbReference type="ARBA" id="ARBA00022692"/>
    </source>
</evidence>
<dbReference type="AlphaFoldDB" id="A0A8H4VDB0"/>
<dbReference type="NCBIfam" id="TIGR01494">
    <property type="entry name" value="ATPase_P-type"/>
    <property type="match status" value="2"/>
</dbReference>
<evidence type="ECO:0000256" key="11">
    <source>
        <dbReference type="ARBA" id="ARBA00022741"/>
    </source>
</evidence>
<evidence type="ECO:0000256" key="7">
    <source>
        <dbReference type="ARBA" id="ARBA00022475"/>
    </source>
</evidence>
<dbReference type="GO" id="GO:0016747">
    <property type="term" value="F:acyltransferase activity, transferring groups other than amino-acyl groups"/>
    <property type="evidence" value="ECO:0007669"/>
    <property type="project" value="InterPro"/>
</dbReference>
<dbReference type="Pfam" id="PF00122">
    <property type="entry name" value="E1-E2_ATPase"/>
    <property type="match status" value="1"/>
</dbReference>
<keyword evidence="10 19" id="KW-0812">Transmembrane</keyword>
<feature type="transmembrane region" description="Helical" evidence="19">
    <location>
        <begin position="121"/>
        <end position="140"/>
    </location>
</feature>
<comment type="caution">
    <text evidence="21">The sequence shown here is derived from an EMBL/GenBank/DDBJ whole genome shotgun (WGS) entry which is preliminary data.</text>
</comment>
<evidence type="ECO:0000256" key="13">
    <source>
        <dbReference type="ARBA" id="ARBA00022842"/>
    </source>
</evidence>
<evidence type="ECO:0000256" key="2">
    <source>
        <dbReference type="ARBA" id="ARBA00004429"/>
    </source>
</evidence>
<dbReference type="EMBL" id="JAACLJ010000004">
    <property type="protein sequence ID" value="KAF4587199.1"/>
    <property type="molecule type" value="Genomic_DNA"/>
</dbReference>
<comment type="catalytic activity">
    <reaction evidence="18">
        <text>Mg(2+)(out) + ATP + H2O = Mg(2+)(in) + ADP + phosphate + H(+)</text>
        <dbReference type="Rhea" id="RHEA:10260"/>
        <dbReference type="ChEBI" id="CHEBI:15377"/>
        <dbReference type="ChEBI" id="CHEBI:15378"/>
        <dbReference type="ChEBI" id="CHEBI:18420"/>
        <dbReference type="ChEBI" id="CHEBI:30616"/>
        <dbReference type="ChEBI" id="CHEBI:43474"/>
        <dbReference type="ChEBI" id="CHEBI:456216"/>
        <dbReference type="EC" id="7.2.2.14"/>
    </reaction>
</comment>
<dbReference type="SMART" id="SM00831">
    <property type="entry name" value="Cation_ATPase_N"/>
    <property type="match status" value="1"/>
</dbReference>
<feature type="transmembrane region" description="Helical" evidence="19">
    <location>
        <begin position="94"/>
        <end position="115"/>
    </location>
</feature>
<dbReference type="InterPro" id="IPR029058">
    <property type="entry name" value="AB_hydrolase_fold"/>
</dbReference>
<dbReference type="SUPFAM" id="SSF56784">
    <property type="entry name" value="HAD-like"/>
    <property type="match status" value="1"/>
</dbReference>
<dbReference type="GO" id="GO:0005886">
    <property type="term" value="C:plasma membrane"/>
    <property type="evidence" value="ECO:0007669"/>
    <property type="project" value="UniProtKB-SubCell"/>
</dbReference>
<comment type="similarity">
    <text evidence="3">Belongs to the AB hydrolase superfamily. MetX family.</text>
</comment>
<dbReference type="PANTHER" id="PTHR42861">
    <property type="entry name" value="CALCIUM-TRANSPORTING ATPASE"/>
    <property type="match status" value="1"/>
</dbReference>
<dbReference type="SUPFAM" id="SSF53474">
    <property type="entry name" value="alpha/beta-Hydrolases"/>
    <property type="match status" value="1"/>
</dbReference>
<sequence length="1263" mass="137915">MSFMSFLTRILPGHTKTRSKWPDTASWARQPPSARDESPEAILYAFASAPVDHALGHLMTDVDGLTEAEAAMRRGIKGLNVLPTQKPPSWFRTLIGAIPNPFNILLVFLAIINAVVPDRNWASVVVLLIMVVISIVVRFWQEYRSSLAVFRLQSSITNLLKVRRPLYSAGSEKTSRERDEVTVTETNIVPGDVVWLTPGCVVPADCLILEASFLRISQSSWTGENEPVAKIANPSIDKEASLFDLPNIVFMGTSVVSGNGVALVLRTGGDVLVANMANELTKKRVPNAFQTGIRHVSYMLIGFMCVMVPIVLGISGKTTGDWNAAALFSVSVAVGLVPEMLPAIVNANLARGACLLSGLKAIVKRLDSIQNLGAMTVLCSDKTGTLTKDEITLCRYIDLSGNDNEAVLKLASVDAKVQGSNGNNIDQAILQHRLDDDTTINIAQYEKLAAIPFTFERRRSSCIVRGSTGQKLLISKGAFDEVLSLCSTVREGGVTVALDTDRKRQLAERAEALNRQGYRVLLVAKKQLSVVDVEDENGLNGLESRMTLEGILTFIDPPKEDAAMSIASLKTLGVQVKILTGDTLPVAINVCQALGLSGPDDETVDDVQATTGPQLAALEGTDEFDDRVRCCSVFAKLTPQQKALVVGSLRKAGHCVGMLGDGINDCMALRRADVGISVDSGASVAKECADLILTEKGLGIMVTSVKTGRITHGNTIKYIKMVASSNFGNVFSVLAASAWLPFQPMLGLQLLAQNLLYDISQIAIPWDRVDDDYVLTPKQWSTWDLLRFVVVLGPTSSVIDVLTYVIGWFYYGVRTSDSPGVGMFQAHWFLQGLLTQTLIVHLLRTAKIPFVQSRSTKPLAFSTAAIMAIGFAIPWIPPFRSALVLTFLNLSLVPFTNFSLGLVSEDGSQAALVPRSRILQPSPRIPLPGRAGFPLGPTSRRERLVDTQRRHDPLIIIIIIIMFAADRERPLRLDWGGLLPEFDIAYETWGRLKPDRSNAILLHTGLSASSHAASTPENGQAGWWERFIGPGAPLDTNRFFVICTNVLGGCYGSTGPSSLDPANGERYATRFPILTIEDMVRAQFRLLDHLDIPVLYASVGASMGGMQSLAAGLLNPHRVSRIATISGCARSHPYSIALRHAQRQVLMMDPNWNRGFYYGRVPPHAGMKLAREIATVTYRSGPEWEMRFGRRRAEPGRVPALCPDFLVETYLDHAGEKWCLEYDANSFLYVSKAMDLFDLGLENQTQAKTRRTDTQPPPKPPAA</sequence>
<feature type="transmembrane region" description="Helical" evidence="19">
    <location>
        <begin position="826"/>
        <end position="846"/>
    </location>
</feature>
<dbReference type="InterPro" id="IPR001757">
    <property type="entry name" value="P_typ_ATPase"/>
</dbReference>
<dbReference type="InterPro" id="IPR006068">
    <property type="entry name" value="ATPase_P-typ_cation-transptr_C"/>
</dbReference>
<dbReference type="InterPro" id="IPR036412">
    <property type="entry name" value="HAD-like_sf"/>
</dbReference>
<feature type="transmembrane region" description="Helical" evidence="19">
    <location>
        <begin position="858"/>
        <end position="876"/>
    </location>
</feature>
<dbReference type="NCBIfam" id="NF001209">
    <property type="entry name" value="PRK00175.1"/>
    <property type="match status" value="1"/>
</dbReference>
<dbReference type="SFLD" id="SFLDG00002">
    <property type="entry name" value="C1.7:_P-type_atpase_like"/>
    <property type="match status" value="1"/>
</dbReference>
<dbReference type="InterPro" id="IPR023214">
    <property type="entry name" value="HAD_sf"/>
</dbReference>
<dbReference type="InterPro" id="IPR059000">
    <property type="entry name" value="ATPase_P-type_domA"/>
</dbReference>
<accession>A0A8H4VDB0</accession>
<dbReference type="Gene3D" id="3.40.50.1820">
    <property type="entry name" value="alpha/beta hydrolase"/>
    <property type="match status" value="1"/>
</dbReference>
<gene>
    <name evidence="21" type="ORF">GQ602_003892</name>
</gene>
<dbReference type="Gene3D" id="2.70.150.10">
    <property type="entry name" value="Calcium-transporting ATPase, cytoplasmic transduction domain A"/>
    <property type="match status" value="1"/>
</dbReference>
<evidence type="ECO:0000256" key="12">
    <source>
        <dbReference type="ARBA" id="ARBA00022840"/>
    </source>
</evidence>
<evidence type="ECO:0000256" key="19">
    <source>
        <dbReference type="SAM" id="Phobius"/>
    </source>
</evidence>
<dbReference type="PROSITE" id="PS00154">
    <property type="entry name" value="ATPASE_E1_E2"/>
    <property type="match status" value="1"/>
</dbReference>
<dbReference type="Pfam" id="PF00690">
    <property type="entry name" value="Cation_ATPase_N"/>
    <property type="match status" value="1"/>
</dbReference>
<evidence type="ECO:0000256" key="4">
    <source>
        <dbReference type="ARBA" id="ARBA00008746"/>
    </source>
</evidence>
<dbReference type="Gene3D" id="3.40.1110.10">
    <property type="entry name" value="Calcium-transporting ATPase, cytoplasmic domain N"/>
    <property type="match status" value="1"/>
</dbReference>
<dbReference type="NCBIfam" id="TIGR01392">
    <property type="entry name" value="homoserO_Ac_trn"/>
    <property type="match status" value="1"/>
</dbReference>
<keyword evidence="16 19" id="KW-0472">Membrane</keyword>
<comment type="similarity">
    <text evidence="4">Belongs to the cation transport ATPase (P-type) (TC 3.A.3) family. Type IIIB subfamily.</text>
</comment>
<evidence type="ECO:0000256" key="17">
    <source>
        <dbReference type="ARBA" id="ARBA00029806"/>
    </source>
</evidence>
<dbReference type="Gene3D" id="3.40.50.1000">
    <property type="entry name" value="HAD superfamily/HAD-like"/>
    <property type="match status" value="1"/>
</dbReference>
<keyword evidence="13" id="KW-0460">Magnesium</keyword>
<dbReference type="Pfam" id="PF13246">
    <property type="entry name" value="Cation_ATPase"/>
    <property type="match status" value="1"/>
</dbReference>
<keyword evidence="14" id="KW-1278">Translocase</keyword>
<evidence type="ECO:0000313" key="21">
    <source>
        <dbReference type="EMBL" id="KAF4587199.1"/>
    </source>
</evidence>
<keyword evidence="15 19" id="KW-1133">Transmembrane helix</keyword>
<keyword evidence="9" id="KW-0597">Phosphoprotein</keyword>
<dbReference type="Gene3D" id="1.20.1110.10">
    <property type="entry name" value="Calcium-transporting ATPase, transmembrane domain"/>
    <property type="match status" value="1"/>
</dbReference>
<dbReference type="InterPro" id="IPR006415">
    <property type="entry name" value="P-type_ATPase_IIIB"/>
</dbReference>
<dbReference type="Pfam" id="PF00561">
    <property type="entry name" value="Abhydrolase_1"/>
    <property type="match status" value="1"/>
</dbReference>
<dbReference type="NCBIfam" id="TIGR01524">
    <property type="entry name" value="ATPase-IIIB_Mg"/>
    <property type="match status" value="1"/>
</dbReference>
<dbReference type="SUPFAM" id="SSF81653">
    <property type="entry name" value="Calcium ATPase, transduction domain A"/>
    <property type="match status" value="1"/>
</dbReference>
<name>A0A8H4VDB0_9HYPO</name>
<keyword evidence="11" id="KW-0547">Nucleotide-binding</keyword>
<feature type="transmembrane region" description="Helical" evidence="19">
    <location>
        <begin position="322"/>
        <end position="341"/>
    </location>
</feature>
<reference evidence="21 22" key="1">
    <citation type="journal article" date="2020" name="G3 (Bethesda)">
        <title>Genetic Underpinnings of Host Manipulation by Ophiocordyceps as Revealed by Comparative Transcriptomics.</title>
        <authorList>
            <person name="Will I."/>
            <person name="Das B."/>
            <person name="Trinh T."/>
            <person name="Brachmann A."/>
            <person name="Ohm R.A."/>
            <person name="de Bekker C."/>
        </authorList>
    </citation>
    <scope>NUCLEOTIDE SEQUENCE [LARGE SCALE GENOMIC DNA]</scope>
    <source>
        <strain evidence="21 22">EC05</strain>
    </source>
</reference>
<evidence type="ECO:0000256" key="16">
    <source>
        <dbReference type="ARBA" id="ARBA00023136"/>
    </source>
</evidence>
<dbReference type="GO" id="GO:0005524">
    <property type="term" value="F:ATP binding"/>
    <property type="evidence" value="ECO:0007669"/>
    <property type="project" value="UniProtKB-KW"/>
</dbReference>
<evidence type="ECO:0000256" key="15">
    <source>
        <dbReference type="ARBA" id="ARBA00022989"/>
    </source>
</evidence>
<feature type="domain" description="Cation-transporting P-type ATPase N-terminal" evidence="20">
    <location>
        <begin position="45"/>
        <end position="118"/>
    </location>
</feature>
<dbReference type="SFLD" id="SFLDF00027">
    <property type="entry name" value="p-type_atpase"/>
    <property type="match status" value="1"/>
</dbReference>
<dbReference type="HAMAP" id="MF_00296">
    <property type="entry name" value="MetX_acyltransf"/>
    <property type="match status" value="1"/>
</dbReference>
<keyword evidence="7" id="KW-1003">Cell membrane</keyword>
<dbReference type="SUPFAM" id="SSF81665">
    <property type="entry name" value="Calcium ATPase, transmembrane domain M"/>
    <property type="match status" value="1"/>
</dbReference>
<evidence type="ECO:0000256" key="14">
    <source>
        <dbReference type="ARBA" id="ARBA00022967"/>
    </source>
</evidence>
<dbReference type="SFLD" id="SFLDS00003">
    <property type="entry name" value="Haloacid_Dehalogenase"/>
    <property type="match status" value="1"/>
</dbReference>
<dbReference type="Pfam" id="PF00689">
    <property type="entry name" value="Cation_ATPase_C"/>
    <property type="match status" value="1"/>
</dbReference>
<evidence type="ECO:0000256" key="8">
    <source>
        <dbReference type="ARBA" id="ARBA00022519"/>
    </source>
</evidence>
<dbReference type="GO" id="GO:0015444">
    <property type="term" value="F:P-type magnesium transporter activity"/>
    <property type="evidence" value="ECO:0007669"/>
    <property type="project" value="UniProtKB-EC"/>
</dbReference>
<dbReference type="InterPro" id="IPR023299">
    <property type="entry name" value="ATPase_P-typ_cyto_dom_N"/>
</dbReference>
<evidence type="ECO:0000256" key="3">
    <source>
        <dbReference type="ARBA" id="ARBA00006886"/>
    </source>
</evidence>
<keyword evidence="8" id="KW-0997">Cell inner membrane</keyword>
<evidence type="ECO:0000256" key="5">
    <source>
        <dbReference type="ARBA" id="ARBA00012786"/>
    </source>
</evidence>
<evidence type="ECO:0000256" key="9">
    <source>
        <dbReference type="ARBA" id="ARBA00022553"/>
    </source>
</evidence>
<evidence type="ECO:0000256" key="18">
    <source>
        <dbReference type="ARBA" id="ARBA00047295"/>
    </source>
</evidence>
<dbReference type="InterPro" id="IPR008250">
    <property type="entry name" value="ATPase_P-typ_transduc_dom_A_sf"/>
</dbReference>
<feature type="transmembrane region" description="Helical" evidence="19">
    <location>
        <begin position="785"/>
        <end position="811"/>
    </location>
</feature>
<keyword evidence="12" id="KW-0067">ATP-binding</keyword>
<feature type="transmembrane region" description="Helical" evidence="19">
    <location>
        <begin position="296"/>
        <end position="316"/>
    </location>
</feature>
<dbReference type="OrthoDB" id="158672at2759"/>
<dbReference type="InterPro" id="IPR000073">
    <property type="entry name" value="AB_hydrolase_1"/>
</dbReference>
<dbReference type="GO" id="GO:0016887">
    <property type="term" value="F:ATP hydrolysis activity"/>
    <property type="evidence" value="ECO:0007669"/>
    <property type="project" value="InterPro"/>
</dbReference>
<comment type="subcellular location">
    <subcellularLocation>
        <location evidence="2">Cell inner membrane</location>
        <topology evidence="2">Multi-pass membrane protein</topology>
    </subcellularLocation>
</comment>
<evidence type="ECO:0000259" key="20">
    <source>
        <dbReference type="SMART" id="SM00831"/>
    </source>
</evidence>
<dbReference type="PRINTS" id="PR01836">
    <property type="entry name" value="MGATPASE"/>
</dbReference>
<evidence type="ECO:0000256" key="1">
    <source>
        <dbReference type="ARBA" id="ARBA00003954"/>
    </source>
</evidence>
<evidence type="ECO:0000256" key="6">
    <source>
        <dbReference type="ARBA" id="ARBA00013555"/>
    </source>
</evidence>